<gene>
    <name evidence="1" type="ORF">RRH01S_18_00250</name>
</gene>
<dbReference type="AlphaFoldDB" id="A0AA87Q901"/>
<proteinExistence type="predicted"/>
<dbReference type="InterPro" id="IPR014056">
    <property type="entry name" value="TypeIITA-like_toxin_pred"/>
</dbReference>
<reference evidence="1 2" key="1">
    <citation type="submission" date="2014-05" db="EMBL/GenBank/DDBJ databases">
        <title>Whole genome shotgun sequence of Rhizobium rhizogenes NBRC 13257.</title>
        <authorList>
            <person name="Katano-Makiyama Y."/>
            <person name="Hosoyama A."/>
            <person name="Hashimoto M."/>
            <person name="Hosoyama Y."/>
            <person name="Noguchi M."/>
            <person name="Tsuchikane K."/>
            <person name="Kimura A."/>
            <person name="Ohji S."/>
            <person name="Ichikawa N."/>
            <person name="Yamazoe A."/>
            <person name="Fujita N."/>
        </authorList>
    </citation>
    <scope>NUCLEOTIDE SEQUENCE [LARGE SCALE GENOMIC DNA]</scope>
    <source>
        <strain evidence="1 2">NBRC 13257</strain>
    </source>
</reference>
<comment type="caution">
    <text evidence="1">The sequence shown here is derived from an EMBL/GenBank/DDBJ whole genome shotgun (WGS) entry which is preliminary data.</text>
</comment>
<dbReference type="EMBL" id="BAYX01000018">
    <property type="protein sequence ID" value="GAJ96182.1"/>
    <property type="molecule type" value="Genomic_DNA"/>
</dbReference>
<dbReference type="NCBIfam" id="TIGR02683">
    <property type="entry name" value="upstrm_HI1419"/>
    <property type="match status" value="1"/>
</dbReference>
<evidence type="ECO:0000313" key="2">
    <source>
        <dbReference type="Proteomes" id="UP000026941"/>
    </source>
</evidence>
<evidence type="ECO:0008006" key="3">
    <source>
        <dbReference type="Google" id="ProtNLM"/>
    </source>
</evidence>
<dbReference type="PANTHER" id="PTHR41791:SF1">
    <property type="entry name" value="SSL7039 PROTEIN"/>
    <property type="match status" value="1"/>
</dbReference>
<sequence length="119" mass="13736">MGRTQNDGSVIFLDDEQTVNYRLHMIEVRKTDVFLEWLKSLRDIRAQLRIQKRIDRLSLGLLGDAKFFSGIGELRVDYGPGYRIYFVQRGSELIILLSGGDKGSQDRDIKRAIEMSKEV</sequence>
<protein>
    <recommendedName>
        <fullName evidence="3">Addiction module killer protein</fullName>
    </recommendedName>
</protein>
<evidence type="ECO:0000313" key="1">
    <source>
        <dbReference type="EMBL" id="GAJ96182.1"/>
    </source>
</evidence>
<accession>A0AA87Q901</accession>
<dbReference type="Proteomes" id="UP000026941">
    <property type="component" value="Unassembled WGS sequence"/>
</dbReference>
<dbReference type="PANTHER" id="PTHR41791">
    <property type="entry name" value="SSL7039 PROTEIN"/>
    <property type="match status" value="1"/>
</dbReference>
<name>A0AA87Q901_RHIRH</name>
<organism evidence="1 2">
    <name type="scientific">Rhizobium rhizogenes NBRC 13257</name>
    <dbReference type="NCBI Taxonomy" id="1220581"/>
    <lineage>
        <taxon>Bacteria</taxon>
        <taxon>Pseudomonadati</taxon>
        <taxon>Pseudomonadota</taxon>
        <taxon>Alphaproteobacteria</taxon>
        <taxon>Hyphomicrobiales</taxon>
        <taxon>Rhizobiaceae</taxon>
        <taxon>Rhizobium/Agrobacterium group</taxon>
        <taxon>Rhizobium</taxon>
    </lineage>
</organism>